<keyword evidence="3" id="KW-0410">Iron transport</keyword>
<dbReference type="PANTHER" id="PTHR42781:SF5">
    <property type="entry name" value="PUTRESCINE TRANSPORT ATP-BINDING PROTEIN POTG"/>
    <property type="match status" value="1"/>
</dbReference>
<evidence type="ECO:0000256" key="9">
    <source>
        <dbReference type="ARBA" id="ARBA00023065"/>
    </source>
</evidence>
<evidence type="ECO:0000256" key="1">
    <source>
        <dbReference type="ARBA" id="ARBA00022448"/>
    </source>
</evidence>
<name>A0A2Z2NJJ3_9GAMM</name>
<protein>
    <submittedName>
        <fullName evidence="12">Fe(3+) ions import ATP-binding protein FbpC</fullName>
        <ecNumber evidence="12">3.6.3.30</ecNumber>
    </submittedName>
</protein>
<keyword evidence="1" id="KW-0813">Transport</keyword>
<evidence type="ECO:0000256" key="10">
    <source>
        <dbReference type="ARBA" id="ARBA00023136"/>
    </source>
</evidence>
<evidence type="ECO:0000256" key="6">
    <source>
        <dbReference type="ARBA" id="ARBA00022840"/>
    </source>
</evidence>
<dbReference type="InterPro" id="IPR013611">
    <property type="entry name" value="Transp-assoc_OB_typ2"/>
</dbReference>
<dbReference type="InterPro" id="IPR003439">
    <property type="entry name" value="ABC_transporter-like_ATP-bd"/>
</dbReference>
<keyword evidence="13" id="KW-1185">Reference proteome</keyword>
<evidence type="ECO:0000256" key="8">
    <source>
        <dbReference type="ARBA" id="ARBA00023004"/>
    </source>
</evidence>
<dbReference type="EC" id="3.6.3.30" evidence="12"/>
<dbReference type="GO" id="GO:0016887">
    <property type="term" value="F:ATP hydrolysis activity"/>
    <property type="evidence" value="ECO:0007669"/>
    <property type="project" value="InterPro"/>
</dbReference>
<dbReference type="Proteomes" id="UP000250079">
    <property type="component" value="Chromosome"/>
</dbReference>
<evidence type="ECO:0000256" key="3">
    <source>
        <dbReference type="ARBA" id="ARBA00022496"/>
    </source>
</evidence>
<dbReference type="InterPro" id="IPR050093">
    <property type="entry name" value="ABC_SmlMolc_Importer"/>
</dbReference>
<dbReference type="SUPFAM" id="SSF52540">
    <property type="entry name" value="P-loop containing nucleoside triphosphate hydrolases"/>
    <property type="match status" value="1"/>
</dbReference>
<dbReference type="SUPFAM" id="SSF50331">
    <property type="entry name" value="MOP-like"/>
    <property type="match status" value="1"/>
</dbReference>
<dbReference type="InterPro" id="IPR015853">
    <property type="entry name" value="ABC_transpr_FbpC"/>
</dbReference>
<dbReference type="Pfam" id="PF08402">
    <property type="entry name" value="TOBE_2"/>
    <property type="match status" value="1"/>
</dbReference>
<evidence type="ECO:0000256" key="4">
    <source>
        <dbReference type="ARBA" id="ARBA00022519"/>
    </source>
</evidence>
<dbReference type="PROSITE" id="PS50893">
    <property type="entry name" value="ABC_TRANSPORTER_2"/>
    <property type="match status" value="1"/>
</dbReference>
<dbReference type="Pfam" id="PF00005">
    <property type="entry name" value="ABC_tran"/>
    <property type="match status" value="1"/>
</dbReference>
<evidence type="ECO:0000256" key="2">
    <source>
        <dbReference type="ARBA" id="ARBA00022475"/>
    </source>
</evidence>
<keyword evidence="7" id="KW-1278">Translocase</keyword>
<keyword evidence="10" id="KW-0472">Membrane</keyword>
<evidence type="ECO:0000256" key="7">
    <source>
        <dbReference type="ARBA" id="ARBA00022967"/>
    </source>
</evidence>
<dbReference type="GO" id="GO:0015408">
    <property type="term" value="F:ABC-type ferric iron transporter activity"/>
    <property type="evidence" value="ECO:0007669"/>
    <property type="project" value="InterPro"/>
</dbReference>
<keyword evidence="2" id="KW-1003">Cell membrane</keyword>
<dbReference type="AlphaFoldDB" id="A0A2Z2NJJ3"/>
<dbReference type="EMBL" id="CP018632">
    <property type="protein sequence ID" value="ASJ71476.1"/>
    <property type="molecule type" value="Genomic_DNA"/>
</dbReference>
<evidence type="ECO:0000313" key="13">
    <source>
        <dbReference type="Proteomes" id="UP000250079"/>
    </source>
</evidence>
<dbReference type="FunFam" id="3.40.50.300:FF:000425">
    <property type="entry name" value="Probable ABC transporter, ATP-binding subunit"/>
    <property type="match status" value="1"/>
</dbReference>
<keyword evidence="4" id="KW-0997">Cell inner membrane</keyword>
<dbReference type="PANTHER" id="PTHR42781">
    <property type="entry name" value="SPERMIDINE/PUTRESCINE IMPORT ATP-BINDING PROTEIN POTA"/>
    <property type="match status" value="1"/>
</dbReference>
<reference evidence="12 13" key="1">
    <citation type="submission" date="2016-12" db="EMBL/GenBank/DDBJ databases">
        <authorList>
            <person name="Song W.-J."/>
            <person name="Kurnit D.M."/>
        </authorList>
    </citation>
    <scope>NUCLEOTIDE SEQUENCE [LARGE SCALE GENOMIC DNA]</scope>
    <source>
        <strain evidence="12 13">IMCC3135</strain>
    </source>
</reference>
<dbReference type="InterPro" id="IPR003593">
    <property type="entry name" value="AAA+_ATPase"/>
</dbReference>
<dbReference type="InterPro" id="IPR008995">
    <property type="entry name" value="Mo/tungstate-bd_C_term_dom"/>
</dbReference>
<dbReference type="Gene3D" id="3.40.50.300">
    <property type="entry name" value="P-loop containing nucleotide triphosphate hydrolases"/>
    <property type="match status" value="1"/>
</dbReference>
<evidence type="ECO:0000259" key="11">
    <source>
        <dbReference type="PROSITE" id="PS50893"/>
    </source>
</evidence>
<feature type="domain" description="ABC transporter" evidence="11">
    <location>
        <begin position="20"/>
        <end position="252"/>
    </location>
</feature>
<keyword evidence="8" id="KW-0408">Iron</keyword>
<keyword evidence="12" id="KW-0378">Hydrolase</keyword>
<dbReference type="PROSITE" id="PS00211">
    <property type="entry name" value="ABC_TRANSPORTER_1"/>
    <property type="match status" value="1"/>
</dbReference>
<dbReference type="GO" id="GO:0043190">
    <property type="term" value="C:ATP-binding cassette (ABC) transporter complex"/>
    <property type="evidence" value="ECO:0007669"/>
    <property type="project" value="InterPro"/>
</dbReference>
<dbReference type="SMART" id="SM00382">
    <property type="entry name" value="AAA"/>
    <property type="match status" value="1"/>
</dbReference>
<keyword evidence="9" id="KW-0406">Ion transport</keyword>
<organism evidence="12 13">
    <name type="scientific">Granulosicoccus antarcticus IMCC3135</name>
    <dbReference type="NCBI Taxonomy" id="1192854"/>
    <lineage>
        <taxon>Bacteria</taxon>
        <taxon>Pseudomonadati</taxon>
        <taxon>Pseudomonadota</taxon>
        <taxon>Gammaproteobacteria</taxon>
        <taxon>Chromatiales</taxon>
        <taxon>Granulosicoccaceae</taxon>
        <taxon>Granulosicoccus</taxon>
    </lineage>
</organism>
<evidence type="ECO:0000256" key="5">
    <source>
        <dbReference type="ARBA" id="ARBA00022741"/>
    </source>
</evidence>
<sequence length="368" mass="40953">MPGRTFCQAWVIIRAMENQLELEHIYVDIDGTRIIDDVSFSLKPGDIGCLLGPSGCGKTTLLRTIGGFQAPSAGKLSIAGELVANSETQASPEQRRVGMVFQDLALFPHMTVRKNVAFGINGRTRKETDQRVNELLDLVSMQDYANAYPHQLSGGQQQRVALIRAMAPRPPVLLLDEPFSSQDTERRVQLAHEVREILKRDGITAVLVTHDQFEAFAIADHIGVVSEGRLRQWDDAYSLYHTPSDRFVADFIGEGVFLCGNTLEDNVIQTELGIIQGELSEDLPSGTLIELLVRPDDILHDDQSPNKATVVARDFRGADHLYTLRMPGNTRLLCLAPSHHNHPVGEEFGIRLQLDHLVIFERQDNAFS</sequence>
<dbReference type="GO" id="GO:0005524">
    <property type="term" value="F:ATP binding"/>
    <property type="evidence" value="ECO:0007669"/>
    <property type="project" value="UniProtKB-KW"/>
</dbReference>
<evidence type="ECO:0000313" key="12">
    <source>
        <dbReference type="EMBL" id="ASJ71476.1"/>
    </source>
</evidence>
<gene>
    <name evidence="12" type="primary">fbpC</name>
    <name evidence="12" type="ORF">IMCC3135_06845</name>
</gene>
<keyword evidence="5" id="KW-0547">Nucleotide-binding</keyword>
<proteinExistence type="predicted"/>
<accession>A0A2Z2NJJ3</accession>
<dbReference type="InterPro" id="IPR017871">
    <property type="entry name" value="ABC_transporter-like_CS"/>
</dbReference>
<keyword evidence="6 12" id="KW-0067">ATP-binding</keyword>
<dbReference type="GO" id="GO:0015697">
    <property type="term" value="P:quaternary ammonium group transport"/>
    <property type="evidence" value="ECO:0007669"/>
    <property type="project" value="UniProtKB-ARBA"/>
</dbReference>
<dbReference type="KEGG" id="gai:IMCC3135_06845"/>
<dbReference type="InterPro" id="IPR027417">
    <property type="entry name" value="P-loop_NTPase"/>
</dbReference>
<dbReference type="CDD" id="cd03259">
    <property type="entry name" value="ABC_Carb_Solutes_like"/>
    <property type="match status" value="1"/>
</dbReference>